<keyword evidence="4" id="KW-0964">Secreted</keyword>
<sequence>MKKTLLFCLFIISVFGFSQSNKEIIQRYLNASTSKSTFSKDDFSDWVIQSDGGATTSGIKNCYVVQRYKGIEIFNAVSNFSIKNNEVIAVQQRAVSGISKKANTTKANLSVTEGLRKAYSQLGIVPIKEFELLETTALNKYKVSNGLTIAEPVLANLVYHQTKEGNLILAWDYTIHTPKHDHIWSVRIDADNGNLLEKNDFVISCSFDHEAEGVTSNKFDPSVFDIAYNQIYTPKSVVANSGTYRVLPFEFESPNHGPFKLLTNVENATASPFGWHDTNGAVGPEHTITRGNNVWAKEDFNGTNSPLGYSPDGGPDLKFDFLYGGTSVPAPIYIDAATTNLFYMNNIMHDVWYQYGFDEVSGNFQANNYGKGGIAGDFVIAEAQDGSQATEIKLNNANFSTPVDGTSGRMQMYLWDKLPQLKPIKVNSPASIAGVYIAKQNSFNPGKVDLPVAPNLIQSDLVLYLDSVGGTSEACVAPSNAAAMTGKIVVVRRGGCNFVTKTLAAQTAGATAVIVVNNVDGEITMSGADVAITIPSISVTKDVGELLINQMAAGAVNLTIQLDTDLNFVNADGDFDNGIIAHEYGHGISTRLAGGSNNSSCLNNADQMGEGWSDWFALMMQIKAGDSPGAKRGIGTFVSSEPIDGLGIRSYPYSTDRSINPMTFATTNNFQYFENGAEKTSVHGVGSVWATILWDLSWAYINKYGFDANKYNGNGGNNKVMKIVLDGIKLQPCQPTFVEARDAIIRADQLLTGGQDFCMIWEVFAARGLGLNASSGDRFKGNDQTEDFTRPANGANCTLAVNDVENLNVMSIYPNPTKGGITIKIDQYSGLANIQVLDFNGRVVLKLDNQQFENQKQIDLSSLQSGMYLIKVTGVGLDYVEKVIVK</sequence>
<dbReference type="CDD" id="cd04818">
    <property type="entry name" value="PA_subtilisin_1"/>
    <property type="match status" value="1"/>
</dbReference>
<dbReference type="GO" id="GO:0005615">
    <property type="term" value="C:extracellular space"/>
    <property type="evidence" value="ECO:0007669"/>
    <property type="project" value="InterPro"/>
</dbReference>
<dbReference type="EMBL" id="JMTM01000053">
    <property type="protein sequence ID" value="OAZ03566.1"/>
    <property type="molecule type" value="Genomic_DNA"/>
</dbReference>
<reference evidence="14 15" key="1">
    <citation type="submission" date="2016-06" db="EMBL/GenBank/DDBJ databases">
        <title>Draft genome sequence of Flavobacterium succinicans strain DD5b.</title>
        <authorList>
            <person name="Poehlein A."/>
            <person name="Daniel R."/>
            <person name="Simeonova D.D."/>
        </authorList>
    </citation>
    <scope>NUCLEOTIDE SEQUENCE [LARGE SCALE GENOMIC DNA]</scope>
    <source>
        <strain evidence="14 15">DD5b</strain>
    </source>
</reference>
<dbReference type="InterPro" id="IPR001842">
    <property type="entry name" value="Peptidase_M36"/>
</dbReference>
<evidence type="ECO:0000259" key="12">
    <source>
        <dbReference type="Pfam" id="PF02225"/>
    </source>
</evidence>
<protein>
    <submittedName>
        <fullName evidence="14">Minor extracellular protease vpr</fullName>
        <ecNumber evidence="14">3.4.21.-</ecNumber>
    </submittedName>
</protein>
<dbReference type="GO" id="GO:0008270">
    <property type="term" value="F:zinc ion binding"/>
    <property type="evidence" value="ECO:0007669"/>
    <property type="project" value="InterPro"/>
</dbReference>
<feature type="domain" description="PA" evidence="12">
    <location>
        <begin position="466"/>
        <end position="547"/>
    </location>
</feature>
<evidence type="ECO:0000313" key="15">
    <source>
        <dbReference type="Proteomes" id="UP000093807"/>
    </source>
</evidence>
<dbReference type="GO" id="GO:0004222">
    <property type="term" value="F:metalloendopeptidase activity"/>
    <property type="evidence" value="ECO:0007669"/>
    <property type="project" value="InterPro"/>
</dbReference>
<accession>A0A199XQN8</accession>
<dbReference type="Gene3D" id="3.50.30.30">
    <property type="match status" value="1"/>
</dbReference>
<feature type="domain" description="Secretion system C-terminal sorting" evidence="13">
    <location>
        <begin position="812"/>
        <end position="885"/>
    </location>
</feature>
<dbReference type="InterPro" id="IPR027268">
    <property type="entry name" value="Peptidase_M4/M1_CTD_sf"/>
</dbReference>
<comment type="cofactor">
    <cofactor evidence="1">
        <name>Zn(2+)</name>
        <dbReference type="ChEBI" id="CHEBI:29105"/>
    </cofactor>
</comment>
<evidence type="ECO:0000256" key="7">
    <source>
        <dbReference type="ARBA" id="ARBA00022729"/>
    </source>
</evidence>
<comment type="similarity">
    <text evidence="3">Belongs to the peptidase M36 family.</text>
</comment>
<dbReference type="NCBIfam" id="NF038113">
    <property type="entry name" value="T9SSA_dep_M36"/>
    <property type="match status" value="1"/>
</dbReference>
<dbReference type="Pfam" id="PF18962">
    <property type="entry name" value="Por_Secre_tail"/>
    <property type="match status" value="1"/>
</dbReference>
<keyword evidence="11" id="KW-0865">Zymogen</keyword>
<dbReference type="NCBIfam" id="TIGR04183">
    <property type="entry name" value="Por_Secre_tail"/>
    <property type="match status" value="1"/>
</dbReference>
<keyword evidence="8 14" id="KW-0378">Hydrolase</keyword>
<dbReference type="PANTHER" id="PTHR33478">
    <property type="entry name" value="EXTRACELLULAR METALLOPROTEINASE MEP"/>
    <property type="match status" value="1"/>
</dbReference>
<dbReference type="RefSeq" id="WP_064715647.1">
    <property type="nucleotide sequence ID" value="NZ_JMTM01000053.1"/>
</dbReference>
<evidence type="ECO:0000259" key="13">
    <source>
        <dbReference type="Pfam" id="PF18962"/>
    </source>
</evidence>
<evidence type="ECO:0000256" key="5">
    <source>
        <dbReference type="ARBA" id="ARBA00022670"/>
    </source>
</evidence>
<dbReference type="InterPro" id="IPR050371">
    <property type="entry name" value="Fungal_virulence_M36"/>
</dbReference>
<dbReference type="CDD" id="cd09596">
    <property type="entry name" value="M36"/>
    <property type="match status" value="1"/>
</dbReference>
<evidence type="ECO:0000256" key="1">
    <source>
        <dbReference type="ARBA" id="ARBA00001947"/>
    </source>
</evidence>
<dbReference type="OrthoDB" id="5377264at2"/>
<evidence type="ECO:0000256" key="9">
    <source>
        <dbReference type="ARBA" id="ARBA00022833"/>
    </source>
</evidence>
<dbReference type="SUPFAM" id="SSF52025">
    <property type="entry name" value="PA domain"/>
    <property type="match status" value="1"/>
</dbReference>
<dbReference type="EC" id="3.4.21.-" evidence="14"/>
<evidence type="ECO:0000256" key="3">
    <source>
        <dbReference type="ARBA" id="ARBA00006006"/>
    </source>
</evidence>
<dbReference type="Gene3D" id="1.10.390.10">
    <property type="entry name" value="Neutral Protease Domain 2"/>
    <property type="match status" value="1"/>
</dbReference>
<dbReference type="PANTHER" id="PTHR33478:SF1">
    <property type="entry name" value="EXTRACELLULAR METALLOPROTEINASE MEP"/>
    <property type="match status" value="1"/>
</dbReference>
<dbReference type="Pfam" id="PF02225">
    <property type="entry name" value="PA"/>
    <property type="match status" value="1"/>
</dbReference>
<keyword evidence="5 14" id="KW-0645">Protease</keyword>
<dbReference type="PATRIC" id="fig|29536.5.peg.1932"/>
<dbReference type="GO" id="GO:0006508">
    <property type="term" value="P:proteolysis"/>
    <property type="evidence" value="ECO:0007669"/>
    <property type="project" value="UniProtKB-KW"/>
</dbReference>
<keyword evidence="7" id="KW-0732">Signal</keyword>
<dbReference type="InterPro" id="IPR026444">
    <property type="entry name" value="Secre_tail"/>
</dbReference>
<evidence type="ECO:0000256" key="6">
    <source>
        <dbReference type="ARBA" id="ARBA00022723"/>
    </source>
</evidence>
<evidence type="ECO:0000313" key="14">
    <source>
        <dbReference type="EMBL" id="OAZ03566.1"/>
    </source>
</evidence>
<dbReference type="InterPro" id="IPR046450">
    <property type="entry name" value="PA_dom_sf"/>
</dbReference>
<organism evidence="14 15">
    <name type="scientific">Flavobacterium succinicans</name>
    <dbReference type="NCBI Taxonomy" id="29536"/>
    <lineage>
        <taxon>Bacteria</taxon>
        <taxon>Pseudomonadati</taxon>
        <taxon>Bacteroidota</taxon>
        <taxon>Flavobacteriia</taxon>
        <taxon>Flavobacteriales</taxon>
        <taxon>Flavobacteriaceae</taxon>
        <taxon>Flavobacterium</taxon>
    </lineage>
</organism>
<evidence type="ECO:0000256" key="8">
    <source>
        <dbReference type="ARBA" id="ARBA00022801"/>
    </source>
</evidence>
<dbReference type="SUPFAM" id="SSF55486">
    <property type="entry name" value="Metalloproteases ('zincins'), catalytic domain"/>
    <property type="match status" value="1"/>
</dbReference>
<evidence type="ECO:0000256" key="2">
    <source>
        <dbReference type="ARBA" id="ARBA00004613"/>
    </source>
</evidence>
<dbReference type="AlphaFoldDB" id="A0A199XQN8"/>
<proteinExistence type="inferred from homology"/>
<keyword evidence="15" id="KW-1185">Reference proteome</keyword>
<gene>
    <name evidence="14" type="primary">vpr</name>
    <name evidence="14" type="ORF">FLB_18420</name>
</gene>
<dbReference type="Pfam" id="PF02128">
    <property type="entry name" value="Peptidase_M36"/>
    <property type="match status" value="1"/>
</dbReference>
<name>A0A199XQN8_9FLAO</name>
<dbReference type="Gene3D" id="3.10.170.10">
    <property type="match status" value="1"/>
</dbReference>
<comment type="subcellular location">
    <subcellularLocation>
        <location evidence="2">Secreted</location>
    </subcellularLocation>
</comment>
<keyword evidence="6" id="KW-0479">Metal-binding</keyword>
<evidence type="ECO:0000256" key="10">
    <source>
        <dbReference type="ARBA" id="ARBA00023049"/>
    </source>
</evidence>
<evidence type="ECO:0000256" key="11">
    <source>
        <dbReference type="ARBA" id="ARBA00023145"/>
    </source>
</evidence>
<dbReference type="Proteomes" id="UP000093807">
    <property type="component" value="Unassembled WGS sequence"/>
</dbReference>
<evidence type="ECO:0000256" key="4">
    <source>
        <dbReference type="ARBA" id="ARBA00022525"/>
    </source>
</evidence>
<keyword evidence="10" id="KW-0482">Metalloprotease</keyword>
<dbReference type="InterPro" id="IPR003137">
    <property type="entry name" value="PA_domain"/>
</dbReference>
<keyword evidence="9" id="KW-0862">Zinc</keyword>
<comment type="caution">
    <text evidence="14">The sequence shown here is derived from an EMBL/GenBank/DDBJ whole genome shotgun (WGS) entry which is preliminary data.</text>
</comment>